<dbReference type="HOGENOM" id="CLU_1565132_0_0_1"/>
<evidence type="ECO:0000259" key="2">
    <source>
        <dbReference type="Pfam" id="PF13968"/>
    </source>
</evidence>
<keyword evidence="1" id="KW-1133">Transmembrane helix</keyword>
<evidence type="ECO:0000256" key="1">
    <source>
        <dbReference type="SAM" id="Phobius"/>
    </source>
</evidence>
<dbReference type="AlphaFoldDB" id="A0A0D9W227"/>
<reference evidence="3 4" key="1">
    <citation type="submission" date="2012-08" db="EMBL/GenBank/DDBJ databases">
        <title>Oryza genome evolution.</title>
        <authorList>
            <person name="Wing R.A."/>
        </authorList>
    </citation>
    <scope>NUCLEOTIDE SEQUENCE</scope>
</reference>
<dbReference type="EnsemblPlants" id="LPERR04G01030.1">
    <property type="protein sequence ID" value="LPERR04G01030.1"/>
    <property type="gene ID" value="LPERR04G01030"/>
</dbReference>
<evidence type="ECO:0000313" key="4">
    <source>
        <dbReference type="Proteomes" id="UP000032180"/>
    </source>
</evidence>
<protein>
    <recommendedName>
        <fullName evidence="2">DUF4220 domain-containing protein</fullName>
    </recommendedName>
</protein>
<proteinExistence type="predicted"/>
<organism evidence="3 4">
    <name type="scientific">Leersia perrieri</name>
    <dbReference type="NCBI Taxonomy" id="77586"/>
    <lineage>
        <taxon>Eukaryota</taxon>
        <taxon>Viridiplantae</taxon>
        <taxon>Streptophyta</taxon>
        <taxon>Embryophyta</taxon>
        <taxon>Tracheophyta</taxon>
        <taxon>Spermatophyta</taxon>
        <taxon>Magnoliopsida</taxon>
        <taxon>Liliopsida</taxon>
        <taxon>Poales</taxon>
        <taxon>Poaceae</taxon>
        <taxon>BOP clade</taxon>
        <taxon>Oryzoideae</taxon>
        <taxon>Oryzeae</taxon>
        <taxon>Oryzinae</taxon>
        <taxon>Leersia</taxon>
    </lineage>
</organism>
<dbReference type="InterPro" id="IPR025315">
    <property type="entry name" value="DUF4220"/>
</dbReference>
<dbReference type="Gramene" id="LPERR04G01030.1">
    <property type="protein sequence ID" value="LPERR04G01030.1"/>
    <property type="gene ID" value="LPERR04G01030"/>
</dbReference>
<keyword evidence="4" id="KW-1185">Reference proteome</keyword>
<sequence>MITIGSTRQEQQLATLWVAFFLLHAGFPDNITAYALEDNVLSFRQRIDVFFLMIGSVSPTYIFLKNTFLTKGDSMLGVSSLICLMAIAKYLEGTICASIRSNMENMRSSSKKKKKPTRVTIYPNLSRRRGGRELDDEQILLHAHAMLNITKGAFIDDSLNGLDDNDELDRT</sequence>
<dbReference type="STRING" id="77586.A0A0D9W227"/>
<name>A0A0D9W227_9ORYZ</name>
<feature type="transmembrane region" description="Helical" evidence="1">
    <location>
        <begin position="47"/>
        <end position="64"/>
    </location>
</feature>
<feature type="transmembrane region" description="Helical" evidence="1">
    <location>
        <begin position="14"/>
        <end position="35"/>
    </location>
</feature>
<evidence type="ECO:0000313" key="3">
    <source>
        <dbReference type="EnsemblPlants" id="LPERR04G01030.1"/>
    </source>
</evidence>
<accession>A0A0D9W227</accession>
<keyword evidence="1" id="KW-0812">Transmembrane</keyword>
<keyword evidence="1" id="KW-0472">Membrane</keyword>
<dbReference type="Pfam" id="PF13968">
    <property type="entry name" value="DUF4220"/>
    <property type="match status" value="1"/>
</dbReference>
<dbReference type="PANTHER" id="PTHR31325">
    <property type="entry name" value="OS01G0798800 PROTEIN-RELATED"/>
    <property type="match status" value="1"/>
</dbReference>
<reference evidence="3" key="3">
    <citation type="submission" date="2015-04" db="UniProtKB">
        <authorList>
            <consortium name="EnsemblPlants"/>
        </authorList>
    </citation>
    <scope>IDENTIFICATION</scope>
</reference>
<reference evidence="4" key="2">
    <citation type="submission" date="2013-12" db="EMBL/GenBank/DDBJ databases">
        <authorList>
            <person name="Yu Y."/>
            <person name="Lee S."/>
            <person name="de Baynast K."/>
            <person name="Wissotski M."/>
            <person name="Liu L."/>
            <person name="Talag J."/>
            <person name="Goicoechea J."/>
            <person name="Angelova A."/>
            <person name="Jetty R."/>
            <person name="Kudrna D."/>
            <person name="Golser W."/>
            <person name="Rivera L."/>
            <person name="Zhang J."/>
            <person name="Wing R."/>
        </authorList>
    </citation>
    <scope>NUCLEOTIDE SEQUENCE</scope>
</reference>
<feature type="domain" description="DUF4220" evidence="2">
    <location>
        <begin position="8"/>
        <end position="163"/>
    </location>
</feature>
<dbReference type="Proteomes" id="UP000032180">
    <property type="component" value="Chromosome 4"/>
</dbReference>